<dbReference type="EMBL" id="CABWIF010000022">
    <property type="protein sequence ID" value="VWL97816.1"/>
    <property type="molecule type" value="Genomic_DNA"/>
</dbReference>
<feature type="transmembrane region" description="Helical" evidence="1">
    <location>
        <begin position="391"/>
        <end position="409"/>
    </location>
</feature>
<accession>A0A5K1J4Z5</accession>
<proteinExistence type="predicted"/>
<gene>
    <name evidence="2" type="ORF">CKJAJONC_00358</name>
</gene>
<dbReference type="InterPro" id="IPR036291">
    <property type="entry name" value="NAD(P)-bd_dom_sf"/>
</dbReference>
<keyword evidence="1" id="KW-0812">Transmembrane</keyword>
<keyword evidence="1" id="KW-1133">Transmembrane helix</keyword>
<protein>
    <recommendedName>
        <fullName evidence="4">Nucleoside-diphosphate sugar epimerase</fullName>
    </recommendedName>
</protein>
<name>A0A5K1J4Z5_9ACTN</name>
<keyword evidence="1" id="KW-0472">Membrane</keyword>
<evidence type="ECO:0000313" key="2">
    <source>
        <dbReference type="EMBL" id="VWL97816.1"/>
    </source>
</evidence>
<feature type="transmembrane region" description="Helical" evidence="1">
    <location>
        <begin position="343"/>
        <end position="371"/>
    </location>
</feature>
<dbReference type="Proteomes" id="UP000368032">
    <property type="component" value="Unassembled WGS sequence"/>
</dbReference>
<evidence type="ECO:0000256" key="1">
    <source>
        <dbReference type="SAM" id="Phobius"/>
    </source>
</evidence>
<organism evidence="2 3">
    <name type="scientific">Collinsella aerofaciens</name>
    <dbReference type="NCBI Taxonomy" id="74426"/>
    <lineage>
        <taxon>Bacteria</taxon>
        <taxon>Bacillati</taxon>
        <taxon>Actinomycetota</taxon>
        <taxon>Coriobacteriia</taxon>
        <taxon>Coriobacteriales</taxon>
        <taxon>Coriobacteriaceae</taxon>
        <taxon>Collinsella</taxon>
    </lineage>
</organism>
<dbReference type="AlphaFoldDB" id="A0A5K1J4Z5"/>
<evidence type="ECO:0008006" key="4">
    <source>
        <dbReference type="Google" id="ProtNLM"/>
    </source>
</evidence>
<sequence>MFTMAKAKFGEGERTVEVLVVGNTAYVDDDFCAKAFPGDHVQVVAANEARRDGSSLHASWKELLQHLDQAYEFDRVVYLSTYLTPHTEAVGDIELLRSVFRACMGRQIQLLFVTGPMGADGAVDVAGQNGKGIIARAANDLCRYYAVRDGIQAKILRVPYLYTASPTLEDPILTPLFEACSQGSAVMRAGADSPLGALCAEELAVLVRRIFDSWDATFEELEVPDSFAHTVGDLGEALKGLFPGLDITYDGDAVVSIAPSDTVRTRYGWFQRYDVLRDLSTIHARWEQTLAGKRHPLRAAIDRMRGRTLPIKCLETALAWVLFEGLELVFSQSAQLNVLDYRLLYVVLIGTLYGLDFGLVAALLASVGLAASYFTQYGYTFQGLFYEPSNWLPFIAYFVVGAVCGYVQLRNSEAIRAERDQNELVRNRNTFLTQLYHDAIEDKRAYRRQIVGRHDSFGKIFAVTQELDVLNPRDIYRKCCELLGEILENDSVAIYHVSGGAFARLVAASPAIAENAARSLTLEQLAPLLGDGSRSNLWVNRELTPGFPMFGYAIERDGAPAVLIFVRSAAENQMTLYYQNLFRILCGLVESALGRAFDYEAVAQDKRCVDGTCVLKQAAFGQELAAEQALADSKMGSFLLLRVVPGMEPVGELVGAIGSAIRESDAAGLVDGNVLYLLMRQAKACDLPIIRKRLSAKHIAVEPVDGEGIVALLQHIAYTGDGEGGAA</sequence>
<dbReference type="SUPFAM" id="SSF51735">
    <property type="entry name" value="NAD(P)-binding Rossmann-fold domains"/>
    <property type="match status" value="1"/>
</dbReference>
<reference evidence="2 3" key="1">
    <citation type="submission" date="2019-10" db="EMBL/GenBank/DDBJ databases">
        <authorList>
            <person name="Wolf R A."/>
        </authorList>
    </citation>
    <scope>NUCLEOTIDE SEQUENCE [LARGE SCALE GENOMIC DNA]</scope>
    <source>
        <strain evidence="2">Collinsella_aerofaciens_DSM_13712</strain>
    </source>
</reference>
<evidence type="ECO:0000313" key="3">
    <source>
        <dbReference type="Proteomes" id="UP000368032"/>
    </source>
</evidence>